<dbReference type="HOGENOM" id="CLU_415001_0_0_10"/>
<dbReference type="AlphaFoldDB" id="K0X1Y0"/>
<accession>K0X1Y0</accession>
<evidence type="ECO:0000313" key="2">
    <source>
        <dbReference type="Proteomes" id="UP000006044"/>
    </source>
</evidence>
<dbReference type="Proteomes" id="UP000006044">
    <property type="component" value="Unassembled WGS sequence"/>
</dbReference>
<gene>
    <name evidence="1" type="ORF">HMPREF9448_00774</name>
</gene>
<evidence type="ECO:0008006" key="3">
    <source>
        <dbReference type="Google" id="ProtNLM"/>
    </source>
</evidence>
<comment type="caution">
    <text evidence="1">The sequence shown here is derived from an EMBL/GenBank/DDBJ whole genome shotgun (WGS) entry which is preliminary data.</text>
</comment>
<proteinExistence type="predicted"/>
<dbReference type="InterPro" id="IPR027417">
    <property type="entry name" value="P-loop_NTPase"/>
</dbReference>
<dbReference type="STRING" id="742726.HMPREF9448_00774"/>
<dbReference type="Gene3D" id="3.40.50.300">
    <property type="entry name" value="P-loop containing nucleotide triphosphate hydrolases"/>
    <property type="match status" value="1"/>
</dbReference>
<organism evidence="1 2">
    <name type="scientific">Barnesiella intestinihominis YIT 11860</name>
    <dbReference type="NCBI Taxonomy" id="742726"/>
    <lineage>
        <taxon>Bacteria</taxon>
        <taxon>Pseudomonadati</taxon>
        <taxon>Bacteroidota</taxon>
        <taxon>Bacteroidia</taxon>
        <taxon>Bacteroidales</taxon>
        <taxon>Barnesiellaceae</taxon>
        <taxon>Barnesiella</taxon>
    </lineage>
</organism>
<reference evidence="1 2" key="1">
    <citation type="submission" date="2012-08" db="EMBL/GenBank/DDBJ databases">
        <title>The Genome Sequence of Barnesiella intestinihominis YIT 11860.</title>
        <authorList>
            <consortium name="The Broad Institute Genome Sequencing Platform"/>
            <person name="Earl A."/>
            <person name="Ward D."/>
            <person name="Feldgarden M."/>
            <person name="Gevers D."/>
            <person name="Morotomi M."/>
            <person name="Walker B."/>
            <person name="Young S.K."/>
            <person name="Zeng Q."/>
            <person name="Gargeya S."/>
            <person name="Fitzgerald M."/>
            <person name="Haas B."/>
            <person name="Abouelleil A."/>
            <person name="Alvarado L."/>
            <person name="Arachchi H.M."/>
            <person name="Berlin A.M."/>
            <person name="Chapman S.B."/>
            <person name="Goldberg J."/>
            <person name="Griggs A."/>
            <person name="Gujja S."/>
            <person name="Hansen M."/>
            <person name="Howarth C."/>
            <person name="Imamovic A."/>
            <person name="Larimer J."/>
            <person name="McCowen C."/>
            <person name="Montmayeur A."/>
            <person name="Murphy C."/>
            <person name="Neiman D."/>
            <person name="Pearson M."/>
            <person name="Priest M."/>
            <person name="Roberts A."/>
            <person name="Saif S."/>
            <person name="Shea T."/>
            <person name="Sisk P."/>
            <person name="Sykes S."/>
            <person name="Wortman J."/>
            <person name="Nusbaum C."/>
            <person name="Birren B."/>
        </authorList>
    </citation>
    <scope>NUCLEOTIDE SEQUENCE [LARGE SCALE GENOMIC DNA]</scope>
    <source>
        <strain evidence="1 2">YIT 11860</strain>
    </source>
</reference>
<dbReference type="EMBL" id="ADLE01000006">
    <property type="protein sequence ID" value="EJZ65393.1"/>
    <property type="molecule type" value="Genomic_DNA"/>
</dbReference>
<name>K0X1Y0_9BACT</name>
<sequence length="678" mass="78188">MGIVFHHEEITVEENRQRNEYLRRYYNPETGEGNDTGDRWILRLPDAPIPVQYIPKALFENEIMAQRLVECGSLAVYAERYGHDKIIATDEAGRNPKLADGGDATEELWREWIRVRIRYDFEFWAFSFVRIKDKLGAEDIPFRLNRPQRRILGMLEDMRTAGKPIRLILLKARQWGGSTLVQIYMAWIQLVHCRNWNSVICAHLKESAANIKGMYSKLLANYPDWLLDGEKPKFKPFERMANTSVIAGRECRVTIGSAESQESVRGIDAAMAHLSEVAFWRNSRMKSPEQVMRSICGSIMLLPCSMVVMESTANGTGSYFHQECERAKRGESDKQFAFVPWFEIEMYTLPIDDYDSFIGSLTDYERMLWHRGATLEAIAWYRQKRKEYARHADMMAEYPSDDIEAFCYSGERVFDPTLVEKLRRCCCPPRFEGDIHGKESTGKQALQEIELETRPEGPLKIWEYPAKECEMRDRYLAVVDIGGRSDTSDYSVIAVFDRYWMLDGGPAEVVAQWRGHIDHDLLAWKSAQIAAYYQNALLVIESNTLETEHDDSEHSAYILDTLSRYYNNLYARQSPPDSIGQKPPSRWGFHMNRATKALVIDAQKNALREGSYIEHDTQACYEHDVYERKPNGSYGAMEGHHDDILITRCIGNYICSRELPSASSKGHRSERIVNESSI</sequence>
<evidence type="ECO:0000313" key="1">
    <source>
        <dbReference type="EMBL" id="EJZ65393.1"/>
    </source>
</evidence>
<dbReference type="RefSeq" id="WP_008861268.1">
    <property type="nucleotide sequence ID" value="NZ_JH815203.1"/>
</dbReference>
<protein>
    <recommendedName>
        <fullName evidence="3">Terminase large subunit gp17-like C-terminal domain-containing protein</fullName>
    </recommendedName>
</protein>
<dbReference type="OrthoDB" id="9768556at2"/>
<dbReference type="Gene3D" id="3.30.420.240">
    <property type="match status" value="1"/>
</dbReference>
<dbReference type="PATRIC" id="fig|742726.3.peg.826"/>
<dbReference type="eggNOG" id="COG4373">
    <property type="taxonomic scope" value="Bacteria"/>
</dbReference>
<keyword evidence="2" id="KW-1185">Reference proteome</keyword>
<dbReference type="GeneID" id="77848094"/>